<dbReference type="SUPFAM" id="SSF56112">
    <property type="entry name" value="Protein kinase-like (PK-like)"/>
    <property type="match status" value="1"/>
</dbReference>
<feature type="region of interest" description="Disordered" evidence="1">
    <location>
        <begin position="2568"/>
        <end position="2599"/>
    </location>
</feature>
<dbReference type="EMBL" id="BNCO01000104">
    <property type="protein sequence ID" value="GIL67798.1"/>
    <property type="molecule type" value="Genomic_DNA"/>
</dbReference>
<dbReference type="Proteomes" id="UP000747399">
    <property type="component" value="Unassembled WGS sequence"/>
</dbReference>
<feature type="compositionally biased region" description="Polar residues" evidence="1">
    <location>
        <begin position="712"/>
        <end position="727"/>
    </location>
</feature>
<feature type="region of interest" description="Disordered" evidence="1">
    <location>
        <begin position="921"/>
        <end position="940"/>
    </location>
</feature>
<organism evidence="3 4">
    <name type="scientific">Volvox africanus</name>
    <dbReference type="NCBI Taxonomy" id="51714"/>
    <lineage>
        <taxon>Eukaryota</taxon>
        <taxon>Viridiplantae</taxon>
        <taxon>Chlorophyta</taxon>
        <taxon>core chlorophytes</taxon>
        <taxon>Chlorophyceae</taxon>
        <taxon>CS clade</taxon>
        <taxon>Chlamydomonadales</taxon>
        <taxon>Volvocaceae</taxon>
        <taxon>Volvox</taxon>
    </lineage>
</organism>
<feature type="compositionally biased region" description="Basic and acidic residues" evidence="1">
    <location>
        <begin position="1883"/>
        <end position="1893"/>
    </location>
</feature>
<gene>
    <name evidence="3" type="ORF">Vafri_21073</name>
</gene>
<feature type="domain" description="Protein kinase" evidence="2">
    <location>
        <begin position="2903"/>
        <end position="3181"/>
    </location>
</feature>
<dbReference type="InterPro" id="IPR000719">
    <property type="entry name" value="Prot_kinase_dom"/>
</dbReference>
<dbReference type="GO" id="GO:0004674">
    <property type="term" value="F:protein serine/threonine kinase activity"/>
    <property type="evidence" value="ECO:0007669"/>
    <property type="project" value="TreeGrafter"/>
</dbReference>
<dbReference type="GO" id="GO:0005524">
    <property type="term" value="F:ATP binding"/>
    <property type="evidence" value="ECO:0007669"/>
    <property type="project" value="InterPro"/>
</dbReference>
<feature type="compositionally biased region" description="Basic and acidic residues" evidence="1">
    <location>
        <begin position="1152"/>
        <end position="1162"/>
    </location>
</feature>
<name>A0A8J4BYA0_9CHLO</name>
<feature type="compositionally biased region" description="Pro residues" evidence="1">
    <location>
        <begin position="2885"/>
        <end position="2894"/>
    </location>
</feature>
<feature type="compositionally biased region" description="Polar residues" evidence="1">
    <location>
        <begin position="921"/>
        <end position="938"/>
    </location>
</feature>
<comment type="caution">
    <text evidence="3">The sequence shown here is derived from an EMBL/GenBank/DDBJ whole genome shotgun (WGS) entry which is preliminary data.</text>
</comment>
<dbReference type="PROSITE" id="PS50011">
    <property type="entry name" value="PROTEIN_KINASE_DOM"/>
    <property type="match status" value="1"/>
</dbReference>
<evidence type="ECO:0000313" key="4">
    <source>
        <dbReference type="Proteomes" id="UP000747399"/>
    </source>
</evidence>
<feature type="region of interest" description="Disordered" evidence="1">
    <location>
        <begin position="2265"/>
        <end position="2285"/>
    </location>
</feature>
<feature type="region of interest" description="Disordered" evidence="1">
    <location>
        <begin position="88"/>
        <end position="127"/>
    </location>
</feature>
<dbReference type="Pfam" id="PF07714">
    <property type="entry name" value="PK_Tyr_Ser-Thr"/>
    <property type="match status" value="1"/>
</dbReference>
<feature type="region of interest" description="Disordered" evidence="1">
    <location>
        <begin position="589"/>
        <end position="613"/>
    </location>
</feature>
<reference evidence="3" key="1">
    <citation type="journal article" date="2021" name="Proc. Natl. Acad. Sci. U.S.A.">
        <title>Three genomes in the algal genus Volvox reveal the fate of a haploid sex-determining region after a transition to homothallism.</title>
        <authorList>
            <person name="Yamamoto K."/>
            <person name="Hamaji T."/>
            <person name="Kawai-Toyooka H."/>
            <person name="Matsuzaki R."/>
            <person name="Takahashi F."/>
            <person name="Nishimura Y."/>
            <person name="Kawachi M."/>
            <person name="Noguchi H."/>
            <person name="Minakuchi Y."/>
            <person name="Umen J.G."/>
            <person name="Toyoda A."/>
            <person name="Nozaki H."/>
        </authorList>
    </citation>
    <scope>NUCLEOTIDE SEQUENCE</scope>
    <source>
        <strain evidence="3">NIES-3780</strain>
    </source>
</reference>
<feature type="compositionally biased region" description="Polar residues" evidence="1">
    <location>
        <begin position="102"/>
        <end position="124"/>
    </location>
</feature>
<feature type="region of interest" description="Disordered" evidence="1">
    <location>
        <begin position="2682"/>
        <end position="2737"/>
    </location>
</feature>
<evidence type="ECO:0000259" key="2">
    <source>
        <dbReference type="PROSITE" id="PS50011"/>
    </source>
</evidence>
<feature type="region of interest" description="Disordered" evidence="1">
    <location>
        <begin position="1139"/>
        <end position="1182"/>
    </location>
</feature>
<dbReference type="Gene3D" id="1.10.510.10">
    <property type="entry name" value="Transferase(Phosphotransferase) domain 1"/>
    <property type="match status" value="1"/>
</dbReference>
<feature type="region of interest" description="Disordered" evidence="1">
    <location>
        <begin position="1323"/>
        <end position="1366"/>
    </location>
</feature>
<dbReference type="Gene3D" id="3.30.200.20">
    <property type="entry name" value="Phosphorylase Kinase, domain 1"/>
    <property type="match status" value="1"/>
</dbReference>
<feature type="region of interest" description="Disordered" evidence="1">
    <location>
        <begin position="1863"/>
        <end position="1902"/>
    </location>
</feature>
<dbReference type="PROSITE" id="PS00109">
    <property type="entry name" value="PROTEIN_KINASE_TYR"/>
    <property type="match status" value="1"/>
</dbReference>
<dbReference type="InterPro" id="IPR008266">
    <property type="entry name" value="Tyr_kinase_AS"/>
</dbReference>
<dbReference type="InterPro" id="IPR001245">
    <property type="entry name" value="Ser-Thr/Tyr_kinase_cat_dom"/>
</dbReference>
<evidence type="ECO:0000313" key="3">
    <source>
        <dbReference type="EMBL" id="GIL67798.1"/>
    </source>
</evidence>
<keyword evidence="4" id="KW-1185">Reference proteome</keyword>
<feature type="region of interest" description="Disordered" evidence="1">
    <location>
        <begin position="700"/>
        <end position="731"/>
    </location>
</feature>
<proteinExistence type="predicted"/>
<dbReference type="PANTHER" id="PTHR44329">
    <property type="entry name" value="SERINE/THREONINE-PROTEIN KINASE TNNI3K-RELATED"/>
    <property type="match status" value="1"/>
</dbReference>
<feature type="compositionally biased region" description="Low complexity" evidence="1">
    <location>
        <begin position="1719"/>
        <end position="1748"/>
    </location>
</feature>
<feature type="region of interest" description="Disordered" evidence="1">
    <location>
        <begin position="1699"/>
        <end position="1748"/>
    </location>
</feature>
<dbReference type="PANTHER" id="PTHR44329:SF214">
    <property type="entry name" value="PROTEIN KINASE DOMAIN-CONTAINING PROTEIN"/>
    <property type="match status" value="1"/>
</dbReference>
<feature type="region of interest" description="Disordered" evidence="1">
    <location>
        <begin position="1094"/>
        <end position="1117"/>
    </location>
</feature>
<evidence type="ECO:0000256" key="1">
    <source>
        <dbReference type="SAM" id="MobiDB-lite"/>
    </source>
</evidence>
<feature type="compositionally biased region" description="Low complexity" evidence="1">
    <location>
        <begin position="1490"/>
        <end position="1501"/>
    </location>
</feature>
<feature type="region of interest" description="Disordered" evidence="1">
    <location>
        <begin position="324"/>
        <end position="356"/>
    </location>
</feature>
<sequence>QRLDMHPAPHLGESSIRTTWPRLTRRPQLEKAVVEAAKATAPVGVLQLSSCRVLLAIEGELPCGALQASCRAAATMAATLGHLGGVLKDGNDIPGESVGDPDQSQTDQSRLGQSDPDQFESQDGSFAAAESSCNRAVEVRIRDSVVRLRAVHKNRNGGGSGGGDVDGDKGEDEFPGAGWAWEYVVPPSRPELGVTYKAEKAAVAPAAVGTVVPGAANKAIGSGADADAQAGPRDAGDASTTHPVTAEVMAGAVVLSSRPVVTAPLSTATPQSMTEGKMVKTALEVEVRLRRHTILCGSPAALAAELSYMETQYPLLSPYSGQRRQKAKVLGSERQAAPARLGGHGSGDGGQIKNIHRGSIRSNRILTATAPYSSSRTTEPAAAILGRVQGTTGNGGGGYNKGGVVAQENITAGTAATATSNMTIGAAASASVAVMVAMLLACVFWRRRRQQARCARNNASVTQGPPPPLIASTSEAVDTTAAMVSALTPIETATLVTQRGAQGDGTSHPDLTEAPLELLATITDTISDAGGAFGGGGGGGANTASVGGNGTEIGTGISTGTDTGTGRVAGRRILAGALAGMHLTIPRISSIESNSPREAAGSQSCGMRAAVTDGAWSPGGSSWAALAPDPLSPPPLLFGAKAGAAAVATTGAGVSVEAGVIFAGPTAGLASAAGPVSGLFHPHGHAEGMLPTQDIPECPEEEERQAGANGSAGITKTSEATRTSTLRSGVGGIGSSDGYVGEVRSCLSGLVLTVGGGVGAAAATSATVTETEGRGSGGAAGAITSGETWPNSSGLGIGGTGVFAQAYTSGRGGDGSGMLDRMWHMQEALLAAPALESSGGLITARDVMIDTSCVLGRGSYAVTCKGRWRGADVAVKVIMYDRGTSRKLQSELLPCGATSHPNVMGTLLHFYVQMPPSFQQPTSTSTHFARSGTNTPSQAAGPHQVFQVSKLDPPVPDAASSELMYRFSSNTLSNQMPYSHTPDASVSGLPDLGLGSPCLSPQLRVHGIPRPEAYTGELSGGGADGPGVADHQAMAQGPRKLYGETLPAAVFSASTAMSAHSLSENDPAYFPAAVTPYSSVRQLRSFATQGRLAAASRGPFHSPNPAAAGSSGLRSMSPLAGESRQAIYEVGRTNDSWELPLLSRAQPPTEDSSGRPRRDPTLLEKFTAAAPTGTGRTDDVSASAKAVDLPAAVSVAPGRPMDRVPPPQPHQSPLAAAVVTARSPAVTGDRFPSAFALAIDSSTGRHEDITLGSEVYELLSQLPPPPPPARACAALAFPLTLSPTPRAEMAPSNAAASTAITATVTSKSATAIATAASELAVSTATGSTPGGGCLNIGPTTATAGSQPGTVQATTPNPQGSQSSPIVPQAQTMRSLDPHIPLPCRTGGRGCRGDGVGSAVTANTHCPSLQSLLPSPFMLQSPRSPLPASPGAAAMPMRTHGLISPLGWPAATGRPEAAPYIPPQATSVMPPQASSDRHLVTPSIWVGGEGSRSSGGDSCLDGSGKRRRQFDFGSIIKSLPLQPLGGPGAAAASAALSESISSDLMGFETAGRFTGLHGISMAAAMSGGGMVGLTLQQPRCTTAYETQLGPGVANAAASSGITPSVINSAYSLLMAMASERDSSSSGVGMGLPGMASVGTSKLGLDEFLERMATASSTNSSQMGPTASDVAAAAVAAAVAAASQGSNPIPSCVFIPPQSITSPRSQPELEPGCGLFAADGPSTSGAPTDSATTAASASAAGPGAARRQAPASAAAAETVLRAAASTGAGAHSKLEVLADLSEKCCGEVDLSGNNGSGGSNSGSLTAAPACRGASLAILPSATAAIASTAACGLSTGGTTVRNITVRSDIGQIDRPEGGIECSLSDEAENRVDRGLGPGSGGVQFGEEREGPDQGEHPPNAAMEPVAQTTPDAPITASLDPLQPCVPTGPPVPDGVPLPASETAGGSSLTTTAALLPLVAMTPAVAVQTSAARMLKHGRQRRSHSFHHRSGVSRPRSRLCLQTVGEVLLSQVITDPVPYGSPAASSRRPWSSLCPSVGNLAVGSHDNASGDGDVTSDDFGADVGDCSVKCGDDGDDENGIHAAPTATSGSCAGCGLVSECRLQSDSSLSAGANNKAKFVSGGATVLDIRPEHSSSTYTINEDDLGGTFSSRMGNIGDCNAAAGTSVATLSGAAGPLDLADANDGCHCRTNARPGNSDSCTTAMAAAQPIAATTKGADAPYQLPLRGAGTSPSSAAPVAGQRLKVMNLGRSRTAQLDESKAVSPVPYGTCGSSGTQEHHPAPQLTSTGDMPLIADVTSQYKPRMLVAVEPLLPPSPAVPAETMAGMIAPIALSIRAQPQPQPSLGTSGSLGSEVGLSNLVAVSPVSFDPWKSGNSVHFSAQAPVGSNAVIGAGGGGGGGGVSITRGSGHSVICQLPSGSSKVIMPTAAATVAAVASPAIPWPEKVPSVKVCDSGSGGRGGTAAAPDVTPVPSPACPAAAPAPASLPEAFCATAAGASSAGNVSTNITLRKPSSWVGLLGIPSDGHTLGSQEMASTPNNGLGVGDEGCSSGPGLPLYTLLTPATAAMTIQHPDRCSASPPHRCDSNGDGGGPFAHGSEIQSSLKRPDDVVVRALTGIPLHQEMAQINRCNISGSGGSYGHRLMLFPPEVASATAANAAGGHSTSAPPTNTSRASSMIPYDILRTMLGDADGGDSSGSQLMNVPRRSASAQSELHDVPEASPLPYDDDSHRRPGGGGAAATNAAAATGATLPLIKSLEIELLPLSGSAVNTNRSHNRVQSSEYRVTTAAGHYIAAANASSALGMVTSTSGMQLPPPPLQHPEAPRHRWSLGNASAVSPRRTSLKKGGSRYVPTVAAAGALAAATATTTGVSEQRKSMSPPSVSGRALSSAPPLPPAPSPPISSSRLVCSQFPAAAGSMPHSTTPTAPPLMFAAHLHNAGPYGTATPGLPSSVLQLDSSRSLPENPSVTARTPCLSALAWLQSSLACGGPGSLGIVVQELASGGSLRDLRLSLGPPGEPVEMRVLLHLARQVASGLAHLHSLRLVHGDLRAANVLLAPEPEEALGLRAMLCDYGYSWLLLTGQRTLQPRPHGAPTHLAPESWAETGPTRAADVFAFGVLLWELAAGHLPWSGLNLNQIMTKVVLEDLRPPMPEWLPRGYAQLVQACWSRRPQSRPDVAGVRQWLDELLMELPPSPPLPSLLPGADLRSPVSMVLLPYTDGGATVAASGSDGGANGPTAAAVRMAGNAMDLLIAPKPPQPPPCRATAGSRGWQGFGTAPGCRTVAELLLLRYGPAATSGIGARGAAAASPQQPSPPLAAVTVAAVAGGRDAELPPFVAIEM</sequence>
<feature type="compositionally biased region" description="Polar residues" evidence="1">
    <location>
        <begin position="1337"/>
        <end position="1366"/>
    </location>
</feature>
<feature type="region of interest" description="Disordered" evidence="1">
    <location>
        <begin position="2859"/>
        <end position="2898"/>
    </location>
</feature>
<feature type="compositionally biased region" description="Polar residues" evidence="1">
    <location>
        <begin position="590"/>
        <end position="605"/>
    </location>
</feature>
<dbReference type="InterPro" id="IPR051681">
    <property type="entry name" value="Ser/Thr_Kinases-Pseudokinases"/>
</dbReference>
<feature type="region of interest" description="Disordered" evidence="1">
    <location>
        <begin position="1011"/>
        <end position="1031"/>
    </location>
</feature>
<feature type="region of interest" description="Disordered" evidence="1">
    <location>
        <begin position="1484"/>
        <end position="1503"/>
    </location>
</feature>
<feature type="non-terminal residue" evidence="3">
    <location>
        <position position="1"/>
    </location>
</feature>
<protein>
    <recommendedName>
        <fullName evidence="2">Protein kinase domain-containing protein</fullName>
    </recommendedName>
</protein>
<dbReference type="InterPro" id="IPR011009">
    <property type="entry name" value="Kinase-like_dom_sf"/>
</dbReference>
<feature type="region of interest" description="Disordered" evidence="1">
    <location>
        <begin position="152"/>
        <end position="173"/>
    </location>
</feature>
<accession>A0A8J4BYA0</accession>
<feature type="region of interest" description="Disordered" evidence="1">
    <location>
        <begin position="765"/>
        <end position="785"/>
    </location>
</feature>